<comment type="caution">
    <text evidence="4">The sequence shown here is derived from an EMBL/GenBank/DDBJ whole genome shotgun (WGS) entry which is preliminary data.</text>
</comment>
<organism evidence="4 5">
    <name type="scientific">Populus deltoides</name>
    <name type="common">Eastern poplar</name>
    <name type="synonym">Eastern cottonwood</name>
    <dbReference type="NCBI Taxonomy" id="3696"/>
    <lineage>
        <taxon>Eukaryota</taxon>
        <taxon>Viridiplantae</taxon>
        <taxon>Streptophyta</taxon>
        <taxon>Embryophyta</taxon>
        <taxon>Tracheophyta</taxon>
        <taxon>Spermatophyta</taxon>
        <taxon>Magnoliopsida</taxon>
        <taxon>eudicotyledons</taxon>
        <taxon>Gunneridae</taxon>
        <taxon>Pentapetalae</taxon>
        <taxon>rosids</taxon>
        <taxon>fabids</taxon>
        <taxon>Malpighiales</taxon>
        <taxon>Salicaceae</taxon>
        <taxon>Saliceae</taxon>
        <taxon>Populus</taxon>
    </lineage>
</organism>
<proteinExistence type="inferred from homology"/>
<evidence type="ECO:0000313" key="5">
    <source>
        <dbReference type="Proteomes" id="UP000807159"/>
    </source>
</evidence>
<dbReference type="PANTHER" id="PTHR31623">
    <property type="entry name" value="F21J9.9"/>
    <property type="match status" value="1"/>
</dbReference>
<accession>A0A8T2ZBM5</accession>
<dbReference type="PANTHER" id="PTHR31623:SF110">
    <property type="entry name" value="VINORINE SYNTHASE-LIKE"/>
    <property type="match status" value="1"/>
</dbReference>
<reference evidence="4" key="1">
    <citation type="journal article" date="2021" name="J. Hered.">
        <title>Genome Assembly of Salicaceae Populus deltoides (Eastern Cottonwood) I-69 Based on Nanopore Sequencing and Hi-C Technologies.</title>
        <authorList>
            <person name="Bai S."/>
            <person name="Wu H."/>
            <person name="Zhang J."/>
            <person name="Pan Z."/>
            <person name="Zhao W."/>
            <person name="Li Z."/>
            <person name="Tong C."/>
        </authorList>
    </citation>
    <scope>NUCLEOTIDE SEQUENCE</scope>
    <source>
        <tissue evidence="4">Leaf</tissue>
    </source>
</reference>
<dbReference type="EMBL" id="JACEGQ020000002">
    <property type="protein sequence ID" value="KAH8515014.1"/>
    <property type="molecule type" value="Genomic_DNA"/>
</dbReference>
<evidence type="ECO:0000313" key="4">
    <source>
        <dbReference type="EMBL" id="KAH8515014.1"/>
    </source>
</evidence>
<keyword evidence="5" id="KW-1185">Reference proteome</keyword>
<gene>
    <name evidence="4" type="ORF">H0E87_003748</name>
</gene>
<evidence type="ECO:0000256" key="1">
    <source>
        <dbReference type="ARBA" id="ARBA00009861"/>
    </source>
</evidence>
<keyword evidence="3" id="KW-0012">Acyltransferase</keyword>
<keyword evidence="2" id="KW-0808">Transferase</keyword>
<dbReference type="Proteomes" id="UP000807159">
    <property type="component" value="Chromosome 2"/>
</dbReference>
<evidence type="ECO:0000256" key="3">
    <source>
        <dbReference type="ARBA" id="ARBA00023315"/>
    </source>
</evidence>
<dbReference type="AlphaFoldDB" id="A0A8T2ZBM5"/>
<sequence length="177" mass="19813">MSHKTGAATDFTLLVERSKTSHFPFTATTKGPIKWKPEFLTSILMNSVANLTSWQCVNFFPVNSFNEATVYPEFIASSLFPANDTWRGDSSIVMWGSMYKKGKCITRRFVFDPSAIADLKAQVTSSEMTPPLSENSMGNLFWIAAARYVAESKPGLTDLVTEVRNEFQKSMMILLTN</sequence>
<comment type="similarity">
    <text evidence="1">Belongs to the plant acyltransferase family.</text>
</comment>
<protein>
    <submittedName>
        <fullName evidence="4">Uncharacterized protein</fullName>
    </submittedName>
</protein>
<dbReference type="GO" id="GO:0016746">
    <property type="term" value="F:acyltransferase activity"/>
    <property type="evidence" value="ECO:0007669"/>
    <property type="project" value="UniProtKB-KW"/>
</dbReference>
<name>A0A8T2ZBM5_POPDE</name>
<evidence type="ECO:0000256" key="2">
    <source>
        <dbReference type="ARBA" id="ARBA00022679"/>
    </source>
</evidence>